<dbReference type="RefSeq" id="WP_077866745.1">
    <property type="nucleotide sequence ID" value="NZ_LZYZ01000007.1"/>
</dbReference>
<proteinExistence type="predicted"/>
<dbReference type="AlphaFoldDB" id="A0A1S8MZ33"/>
<dbReference type="Proteomes" id="UP000191154">
    <property type="component" value="Unassembled WGS sequence"/>
</dbReference>
<dbReference type="EMBL" id="LZYZ01000007">
    <property type="protein sequence ID" value="OOM09439.1"/>
    <property type="molecule type" value="Genomic_DNA"/>
</dbReference>
<accession>A0A1S8MZ33</accession>
<evidence type="ECO:0000313" key="2">
    <source>
        <dbReference type="Proteomes" id="UP000191154"/>
    </source>
</evidence>
<evidence type="ECO:0000313" key="1">
    <source>
        <dbReference type="EMBL" id="OOM09439.1"/>
    </source>
</evidence>
<gene>
    <name evidence="1" type="ORF">CLOSAC_37200</name>
</gene>
<organism evidence="1 2">
    <name type="scientific">Clostridium saccharobutylicum</name>
    <dbReference type="NCBI Taxonomy" id="169679"/>
    <lineage>
        <taxon>Bacteria</taxon>
        <taxon>Bacillati</taxon>
        <taxon>Bacillota</taxon>
        <taxon>Clostridia</taxon>
        <taxon>Eubacteriales</taxon>
        <taxon>Clostridiaceae</taxon>
        <taxon>Clostridium</taxon>
    </lineage>
</organism>
<reference evidence="1 2" key="1">
    <citation type="submission" date="2016-05" db="EMBL/GenBank/DDBJ databases">
        <title>Microbial solvent formation.</title>
        <authorList>
            <person name="Poehlein A."/>
            <person name="Montoya Solano J.D."/>
            <person name="Flitsch S."/>
            <person name="Krabben P."/>
            <person name="Duerre P."/>
            <person name="Daniel R."/>
        </authorList>
    </citation>
    <scope>NUCLEOTIDE SEQUENCE [LARGE SCALE GENOMIC DNA]</scope>
    <source>
        <strain evidence="1 2">L1-8</strain>
    </source>
</reference>
<comment type="caution">
    <text evidence="1">The sequence shown here is derived from an EMBL/GenBank/DDBJ whole genome shotgun (WGS) entry which is preliminary data.</text>
</comment>
<name>A0A1S8MZ33_CLOSA</name>
<protein>
    <submittedName>
        <fullName evidence="1">Uncharacterized protein</fullName>
    </submittedName>
</protein>
<sequence length="155" mass="18467">MAIDNFDIAETLVDYASSRLGCIIEIDLETGEVYSRLNNGTYTYGDNTTIRAVAYIDNYYDLEPLSQIVEEYSDFKDFEKQFQDWECGVERVYDYEFDNNIYDDIYEAYVVEVLGENVREFYTQQLINIMDSYIDEKIYQDTEKFYDEVKLIMEI</sequence>